<evidence type="ECO:0000256" key="2">
    <source>
        <dbReference type="ARBA" id="ARBA00004881"/>
    </source>
</evidence>
<dbReference type="PIRSF" id="PIRSF009360">
    <property type="entry name" value="UCP009360"/>
    <property type="match status" value="1"/>
</dbReference>
<dbReference type="Proteomes" id="UP001189624">
    <property type="component" value="Chromosome 2"/>
</dbReference>
<evidence type="ECO:0000256" key="1">
    <source>
        <dbReference type="ARBA" id="ARBA00004606"/>
    </source>
</evidence>
<evidence type="ECO:0000256" key="8">
    <source>
        <dbReference type="ARBA" id="ARBA00022989"/>
    </source>
</evidence>
<evidence type="ECO:0000256" key="12">
    <source>
        <dbReference type="ARBA" id="ARBA00023277"/>
    </source>
</evidence>
<keyword evidence="10" id="KW-0325">Glycoprotein</keyword>
<name>A0AA86SAT5_9FABA</name>
<keyword evidence="15" id="KW-1185">Reference proteome</keyword>
<keyword evidence="8" id="KW-1133">Transmembrane helix</keyword>
<dbReference type="PANTHER" id="PTHR31741:SF60">
    <property type="entry name" value="O-FUCOSYLTRANSFERASE FAMILY PROTEIN"/>
    <property type="match status" value="1"/>
</dbReference>
<dbReference type="PANTHER" id="PTHR31741">
    <property type="entry name" value="OS02G0726500 PROTEIN-RELATED"/>
    <property type="match status" value="1"/>
</dbReference>
<evidence type="ECO:0000256" key="9">
    <source>
        <dbReference type="ARBA" id="ARBA00023136"/>
    </source>
</evidence>
<accession>A0AA86SAT5</accession>
<proteinExistence type="inferred from homology"/>
<evidence type="ECO:0000256" key="5">
    <source>
        <dbReference type="ARBA" id="ARBA00022679"/>
    </source>
</evidence>
<keyword evidence="7" id="KW-0735">Signal-anchor</keyword>
<dbReference type="GO" id="GO:0016020">
    <property type="term" value="C:membrane"/>
    <property type="evidence" value="ECO:0007669"/>
    <property type="project" value="UniProtKB-SubCell"/>
</dbReference>
<evidence type="ECO:0000313" key="14">
    <source>
        <dbReference type="EMBL" id="CAJ1933982.1"/>
    </source>
</evidence>
<comment type="similarity">
    <text evidence="3">Belongs to the glycosyltransferase GT106 family.</text>
</comment>
<organism evidence="14 15">
    <name type="scientific">Sphenostylis stenocarpa</name>
    <dbReference type="NCBI Taxonomy" id="92480"/>
    <lineage>
        <taxon>Eukaryota</taxon>
        <taxon>Viridiplantae</taxon>
        <taxon>Streptophyta</taxon>
        <taxon>Embryophyta</taxon>
        <taxon>Tracheophyta</taxon>
        <taxon>Spermatophyta</taxon>
        <taxon>Magnoliopsida</taxon>
        <taxon>eudicotyledons</taxon>
        <taxon>Gunneridae</taxon>
        <taxon>Pentapetalae</taxon>
        <taxon>rosids</taxon>
        <taxon>fabids</taxon>
        <taxon>Fabales</taxon>
        <taxon>Fabaceae</taxon>
        <taxon>Papilionoideae</taxon>
        <taxon>50 kb inversion clade</taxon>
        <taxon>NPAAA clade</taxon>
        <taxon>indigoferoid/millettioid clade</taxon>
        <taxon>Phaseoleae</taxon>
        <taxon>Sphenostylis</taxon>
    </lineage>
</organism>
<dbReference type="GO" id="GO:0005737">
    <property type="term" value="C:cytoplasm"/>
    <property type="evidence" value="ECO:0007669"/>
    <property type="project" value="TreeGrafter"/>
</dbReference>
<dbReference type="Gramene" id="rna-AYBTSS11_LOCUS6661">
    <property type="protein sequence ID" value="CAJ1933982.1"/>
    <property type="gene ID" value="gene-AYBTSS11_LOCUS6661"/>
</dbReference>
<keyword evidence="4" id="KW-0328">Glycosyltransferase</keyword>
<evidence type="ECO:0000313" key="15">
    <source>
        <dbReference type="Proteomes" id="UP001189624"/>
    </source>
</evidence>
<evidence type="ECO:0000256" key="6">
    <source>
        <dbReference type="ARBA" id="ARBA00022692"/>
    </source>
</evidence>
<dbReference type="AlphaFoldDB" id="A0AA86SAT5"/>
<comment type="subcellular location">
    <subcellularLocation>
        <location evidence="1">Membrane</location>
        <topology evidence="1">Single-pass type II membrane protein</topology>
    </subcellularLocation>
</comment>
<keyword evidence="5" id="KW-0808">Transferase</keyword>
<dbReference type="InterPro" id="IPR024709">
    <property type="entry name" value="FucosylTrfase_pln"/>
</dbReference>
<dbReference type="EMBL" id="OY731399">
    <property type="protein sequence ID" value="CAJ1933982.1"/>
    <property type="molecule type" value="Genomic_DNA"/>
</dbReference>
<comment type="pathway">
    <text evidence="2">Glycan metabolism.</text>
</comment>
<evidence type="ECO:0000256" key="11">
    <source>
        <dbReference type="ARBA" id="ARBA00023253"/>
    </source>
</evidence>
<dbReference type="GO" id="GO:0016757">
    <property type="term" value="F:glycosyltransferase activity"/>
    <property type="evidence" value="ECO:0007669"/>
    <property type="project" value="UniProtKB-KW"/>
</dbReference>
<evidence type="ECO:0000256" key="7">
    <source>
        <dbReference type="ARBA" id="ARBA00022968"/>
    </source>
</evidence>
<evidence type="ECO:0000256" key="4">
    <source>
        <dbReference type="ARBA" id="ARBA00022676"/>
    </source>
</evidence>
<sequence>MKGVVDVVVSPGILVEEEECASATFNFVLIVPLNFDHFNREGVLLLRGLDSRLTKDLSPDLQKLRCKVAFHALRFAKPVQELGDNIAERMKSKGPYLALHLRMEKDVWVRTGCLPGLSPEYDEMVNKERLHRPELLTAKSNMTYHERRLAGLCPLNAVEVTRLLKALGAPKNARIYWAGGQPLGGKEALQPLINEFPYLYRKEDIALPGELEPFANKASLMAAIDYIVSEKSDVFMPSHGGNMGHAIQGHRAYAGHKKYITPNKRQMLPYFLNSSLPEEEFNSIVKELHQESLGQPELRTSKARRDVTKYPVPECMCNDK</sequence>
<keyword evidence="11" id="KW-0294">Fucose metabolism</keyword>
<gene>
    <name evidence="14" type="ORF">AYBTSS11_LOCUS6661</name>
</gene>
<evidence type="ECO:0000256" key="10">
    <source>
        <dbReference type="ARBA" id="ARBA00023180"/>
    </source>
</evidence>
<dbReference type="GO" id="GO:0006004">
    <property type="term" value="P:fucose metabolic process"/>
    <property type="evidence" value="ECO:0007669"/>
    <property type="project" value="UniProtKB-KW"/>
</dbReference>
<dbReference type="Pfam" id="PF10250">
    <property type="entry name" value="O-FucT"/>
    <property type="match status" value="1"/>
</dbReference>
<evidence type="ECO:0000256" key="13">
    <source>
        <dbReference type="ARBA" id="ARBA00030350"/>
    </source>
</evidence>
<evidence type="ECO:0000256" key="3">
    <source>
        <dbReference type="ARBA" id="ARBA00007737"/>
    </source>
</evidence>
<protein>
    <recommendedName>
        <fullName evidence="13">O-fucosyltransferase family protein</fullName>
    </recommendedName>
</protein>
<reference evidence="14" key="1">
    <citation type="submission" date="2023-10" db="EMBL/GenBank/DDBJ databases">
        <authorList>
            <person name="Domelevo Entfellner J.-B."/>
        </authorList>
    </citation>
    <scope>NUCLEOTIDE SEQUENCE</scope>
</reference>
<keyword evidence="12" id="KW-0119">Carbohydrate metabolism</keyword>
<keyword evidence="6" id="KW-0812">Transmembrane</keyword>
<keyword evidence="9" id="KW-0472">Membrane</keyword>
<dbReference type="InterPro" id="IPR019378">
    <property type="entry name" value="GDP-Fuc_O-FucTrfase"/>
</dbReference>